<evidence type="ECO:0000256" key="7">
    <source>
        <dbReference type="ARBA" id="ARBA00023141"/>
    </source>
</evidence>
<dbReference type="PANTHER" id="PTHR42894:SF1">
    <property type="entry name" value="N-(5'-PHOSPHORIBOSYL)ANTHRANILATE ISOMERASE"/>
    <property type="match status" value="1"/>
</dbReference>
<dbReference type="AlphaFoldDB" id="A0A5K7X5E6"/>
<dbReference type="Proteomes" id="UP000326837">
    <property type="component" value="Chromosome"/>
</dbReference>
<dbReference type="EMBL" id="AP021861">
    <property type="protein sequence ID" value="BBO31750.1"/>
    <property type="molecule type" value="Genomic_DNA"/>
</dbReference>
<evidence type="ECO:0000256" key="8">
    <source>
        <dbReference type="ARBA" id="ARBA00023235"/>
    </source>
</evidence>
<dbReference type="InterPro" id="IPR001240">
    <property type="entry name" value="PRAI_dom"/>
</dbReference>
<dbReference type="InterPro" id="IPR013785">
    <property type="entry name" value="Aldolase_TIM"/>
</dbReference>
<reference evidence="12" key="1">
    <citation type="submission" date="2019-10" db="EMBL/GenBank/DDBJ databases">
        <title>Lacipirellula parvula gen. nov., sp. nov., representing a lineage of planctomycetes widespread in freshwater anoxic habitats, and description of the family Lacipirellulaceae.</title>
        <authorList>
            <person name="Dedysh S.N."/>
            <person name="Kulichevskaya I.S."/>
            <person name="Beletsky A.V."/>
            <person name="Rakitin A.L."/>
            <person name="Mardanov A.V."/>
            <person name="Ivanova A.A."/>
            <person name="Saltykova V.X."/>
            <person name="Rijpstra W.I.C."/>
            <person name="Sinninghe Damste J.S."/>
            <person name="Ravin N.V."/>
        </authorList>
    </citation>
    <scope>NUCLEOTIDE SEQUENCE [LARGE SCALE GENOMIC DNA]</scope>
    <source>
        <strain evidence="12">PX69</strain>
    </source>
</reference>
<dbReference type="Pfam" id="PF00697">
    <property type="entry name" value="PRAI"/>
    <property type="match status" value="1"/>
</dbReference>
<dbReference type="PANTHER" id="PTHR42894">
    <property type="entry name" value="N-(5'-PHOSPHORIBOSYL)ANTHRANILATE ISOMERASE"/>
    <property type="match status" value="1"/>
</dbReference>
<keyword evidence="5 9" id="KW-0028">Amino-acid biosynthesis</keyword>
<dbReference type="HAMAP" id="MF_00135">
    <property type="entry name" value="PRAI"/>
    <property type="match status" value="1"/>
</dbReference>
<evidence type="ECO:0000256" key="5">
    <source>
        <dbReference type="ARBA" id="ARBA00022605"/>
    </source>
</evidence>
<keyword evidence="7 9" id="KW-0057">Aromatic amino acid biosynthesis</keyword>
<dbReference type="RefSeq" id="WP_152097836.1">
    <property type="nucleotide sequence ID" value="NZ_AP021861.1"/>
</dbReference>
<evidence type="ECO:0000313" key="12">
    <source>
        <dbReference type="Proteomes" id="UP000326837"/>
    </source>
</evidence>
<comment type="similarity">
    <text evidence="9">Belongs to the TrpF family.</text>
</comment>
<sequence length="227" mass="24223">MFRIKICGITNVEDAIAAVDAGADALGLNFYKKSPRCVELDVARKIAAATEVVRVGVFVNHSTEEMAHAWNEASLSYTQIHGDETPEMLKPIADMGIIPVRRLSRDETDPVGLLIRDFLHFTSEIGWALEAMLVDAAVPGEYGGTGAKADWHSLHGYELRLDSRAGLILAGGLTPDNVAEAIRIVRPAAVDVASGVESAPGKKDPVKVRDFVAAASEAFASLGASDR</sequence>
<dbReference type="InterPro" id="IPR044643">
    <property type="entry name" value="TrpF_fam"/>
</dbReference>
<keyword evidence="8 9" id="KW-0413">Isomerase</keyword>
<dbReference type="SUPFAM" id="SSF51366">
    <property type="entry name" value="Ribulose-phoshate binding barrel"/>
    <property type="match status" value="1"/>
</dbReference>
<name>A0A5K7X5E6_9BACT</name>
<evidence type="ECO:0000256" key="9">
    <source>
        <dbReference type="HAMAP-Rule" id="MF_00135"/>
    </source>
</evidence>
<evidence type="ECO:0000256" key="3">
    <source>
        <dbReference type="ARBA" id="ARBA00012572"/>
    </source>
</evidence>
<evidence type="ECO:0000256" key="4">
    <source>
        <dbReference type="ARBA" id="ARBA00022272"/>
    </source>
</evidence>
<dbReference type="EC" id="5.3.1.24" evidence="3 9"/>
<keyword evidence="12" id="KW-1185">Reference proteome</keyword>
<dbReference type="UniPathway" id="UPA00035">
    <property type="reaction ID" value="UER00042"/>
</dbReference>
<evidence type="ECO:0000256" key="2">
    <source>
        <dbReference type="ARBA" id="ARBA00004664"/>
    </source>
</evidence>
<accession>A0A5K7X5E6</accession>
<evidence type="ECO:0000313" key="11">
    <source>
        <dbReference type="EMBL" id="BBO31750.1"/>
    </source>
</evidence>
<dbReference type="GO" id="GO:0000162">
    <property type="term" value="P:L-tryptophan biosynthetic process"/>
    <property type="evidence" value="ECO:0007669"/>
    <property type="project" value="UniProtKB-UniRule"/>
</dbReference>
<proteinExistence type="inferred from homology"/>
<evidence type="ECO:0000256" key="6">
    <source>
        <dbReference type="ARBA" id="ARBA00022822"/>
    </source>
</evidence>
<dbReference type="GO" id="GO:0004640">
    <property type="term" value="F:phosphoribosylanthranilate isomerase activity"/>
    <property type="evidence" value="ECO:0007669"/>
    <property type="project" value="UniProtKB-UniRule"/>
</dbReference>
<comment type="pathway">
    <text evidence="2 9">Amino-acid biosynthesis; L-tryptophan biosynthesis; L-tryptophan from chorismate: step 3/5.</text>
</comment>
<feature type="domain" description="N-(5'phosphoribosyl) anthranilate isomerase (PRAI)" evidence="10">
    <location>
        <begin position="4"/>
        <end position="213"/>
    </location>
</feature>
<dbReference type="InterPro" id="IPR011060">
    <property type="entry name" value="RibuloseP-bd_barrel"/>
</dbReference>
<keyword evidence="6 9" id="KW-0822">Tryptophan biosynthesis</keyword>
<evidence type="ECO:0000256" key="1">
    <source>
        <dbReference type="ARBA" id="ARBA00001164"/>
    </source>
</evidence>
<dbReference type="CDD" id="cd00405">
    <property type="entry name" value="PRAI"/>
    <property type="match status" value="1"/>
</dbReference>
<protein>
    <recommendedName>
        <fullName evidence="4 9">N-(5'-phosphoribosyl)anthranilate isomerase</fullName>
        <shortName evidence="9">PRAI</shortName>
        <ecNumber evidence="3 9">5.3.1.24</ecNumber>
    </recommendedName>
</protein>
<organism evidence="11 12">
    <name type="scientific">Lacipirellula parvula</name>
    <dbReference type="NCBI Taxonomy" id="2650471"/>
    <lineage>
        <taxon>Bacteria</taxon>
        <taxon>Pseudomonadati</taxon>
        <taxon>Planctomycetota</taxon>
        <taxon>Planctomycetia</taxon>
        <taxon>Pirellulales</taxon>
        <taxon>Lacipirellulaceae</taxon>
        <taxon>Lacipirellula</taxon>
    </lineage>
</organism>
<dbReference type="KEGG" id="lpav:PLANPX_1362"/>
<dbReference type="Gene3D" id="3.20.20.70">
    <property type="entry name" value="Aldolase class I"/>
    <property type="match status" value="1"/>
</dbReference>
<evidence type="ECO:0000259" key="10">
    <source>
        <dbReference type="Pfam" id="PF00697"/>
    </source>
</evidence>
<comment type="catalytic activity">
    <reaction evidence="1 9">
        <text>N-(5-phospho-beta-D-ribosyl)anthranilate = 1-(2-carboxyphenylamino)-1-deoxy-D-ribulose 5-phosphate</text>
        <dbReference type="Rhea" id="RHEA:21540"/>
        <dbReference type="ChEBI" id="CHEBI:18277"/>
        <dbReference type="ChEBI" id="CHEBI:58613"/>
        <dbReference type="EC" id="5.3.1.24"/>
    </reaction>
</comment>
<gene>
    <name evidence="9" type="primary">trpF</name>
    <name evidence="11" type="ORF">PLANPX_1362</name>
</gene>